<dbReference type="Proteomes" id="UP001214576">
    <property type="component" value="Unassembled WGS sequence"/>
</dbReference>
<keyword evidence="3" id="KW-1185">Reference proteome</keyword>
<sequence length="361" mass="41835">MESPMTGSVGHSQGEHQSKNQEKVSTRSTLPLTSFVILAKDDKPMKKRALYGEGNCWPHTRTDVEKPEWSESNEFLEESPSKKRTFRYKELCWVSYGDSTFLPLTRPDPRPHPRVIPSFKHKIHFSYRRNIIVINFNNVKEKDLSEREKAGLNTAEEEEKEEKHIHVWREKVGQFNQRQERAIARMNYGSCRCPMHPVRQGTKRAYFLLFSSILLYEYNTIYLSISLLIDFGTVFCFDDDDLQSCNEKGFEKMEKTLLLLNGTPLQYSCLVHPMDGGAWKNFKATVFPPSGKRKINGSSPAVTRSPTVYANLMEERKLRMEEYERKVWSSREQTQAVTNKGTQAEKPFRIKSSFAKPLTAD</sequence>
<feature type="region of interest" description="Disordered" evidence="1">
    <location>
        <begin position="330"/>
        <end position="361"/>
    </location>
</feature>
<evidence type="ECO:0000256" key="1">
    <source>
        <dbReference type="SAM" id="MobiDB-lite"/>
    </source>
</evidence>
<gene>
    <name evidence="2" type="ORF">MG293_001714</name>
</gene>
<feature type="compositionally biased region" description="Polar residues" evidence="1">
    <location>
        <begin position="1"/>
        <end position="11"/>
    </location>
</feature>
<name>A0AAD4YIA9_OVIAM</name>
<reference evidence="2" key="1">
    <citation type="submission" date="2022-03" db="EMBL/GenBank/DDBJ databases">
        <title>Genomic analyses of argali, domestic sheep and their hybrids provide insights into chromosomal evolution, heterosis and genetic basis of agronomic traits.</title>
        <authorList>
            <person name="Li M."/>
        </authorList>
    </citation>
    <scope>NUCLEOTIDE SEQUENCE</scope>
    <source>
        <strain evidence="2">CAU-MHL-2022a</strain>
        <tissue evidence="2">Skin</tissue>
    </source>
</reference>
<feature type="compositionally biased region" description="Polar residues" evidence="1">
    <location>
        <begin position="330"/>
        <end position="342"/>
    </location>
</feature>
<evidence type="ECO:0000313" key="2">
    <source>
        <dbReference type="EMBL" id="KAI4549384.1"/>
    </source>
</evidence>
<dbReference type="EMBL" id="JAKZEL010000001">
    <property type="protein sequence ID" value="KAI4549384.1"/>
    <property type="molecule type" value="Genomic_DNA"/>
</dbReference>
<feature type="compositionally biased region" description="Basic and acidic residues" evidence="1">
    <location>
        <begin position="13"/>
        <end position="25"/>
    </location>
</feature>
<evidence type="ECO:0000313" key="3">
    <source>
        <dbReference type="Proteomes" id="UP001214576"/>
    </source>
</evidence>
<protein>
    <submittedName>
        <fullName evidence="2">Uncharacterized protein</fullName>
    </submittedName>
</protein>
<organism evidence="2 3">
    <name type="scientific">Ovis ammon polii</name>
    <dbReference type="NCBI Taxonomy" id="230172"/>
    <lineage>
        <taxon>Eukaryota</taxon>
        <taxon>Metazoa</taxon>
        <taxon>Chordata</taxon>
        <taxon>Craniata</taxon>
        <taxon>Vertebrata</taxon>
        <taxon>Euteleostomi</taxon>
        <taxon>Mammalia</taxon>
        <taxon>Eutheria</taxon>
        <taxon>Laurasiatheria</taxon>
        <taxon>Artiodactyla</taxon>
        <taxon>Ruminantia</taxon>
        <taxon>Pecora</taxon>
        <taxon>Bovidae</taxon>
        <taxon>Caprinae</taxon>
        <taxon>Ovis</taxon>
    </lineage>
</organism>
<feature type="region of interest" description="Disordered" evidence="1">
    <location>
        <begin position="1"/>
        <end position="27"/>
    </location>
</feature>
<proteinExistence type="predicted"/>
<comment type="caution">
    <text evidence="2">The sequence shown here is derived from an EMBL/GenBank/DDBJ whole genome shotgun (WGS) entry which is preliminary data.</text>
</comment>
<accession>A0AAD4YIA9</accession>
<dbReference type="AlphaFoldDB" id="A0AAD4YIA9"/>